<keyword evidence="2" id="KW-1133">Transmembrane helix</keyword>
<feature type="compositionally biased region" description="Basic and acidic residues" evidence="1">
    <location>
        <begin position="56"/>
        <end position="67"/>
    </location>
</feature>
<dbReference type="EMBL" id="CAWUHD010000051">
    <property type="protein sequence ID" value="CAK7223755.1"/>
    <property type="molecule type" value="Genomic_DNA"/>
</dbReference>
<comment type="caution">
    <text evidence="3">The sequence shown here is derived from an EMBL/GenBank/DDBJ whole genome shotgun (WGS) entry which is preliminary data.</text>
</comment>
<evidence type="ECO:0000313" key="3">
    <source>
        <dbReference type="EMBL" id="CAK7223755.1"/>
    </source>
</evidence>
<name>A0ABP0BWI5_9PEZI</name>
<evidence type="ECO:0000313" key="4">
    <source>
        <dbReference type="Proteomes" id="UP001642482"/>
    </source>
</evidence>
<dbReference type="Proteomes" id="UP001642482">
    <property type="component" value="Unassembled WGS sequence"/>
</dbReference>
<proteinExistence type="predicted"/>
<accession>A0ABP0BWI5</accession>
<feature type="transmembrane region" description="Helical" evidence="2">
    <location>
        <begin position="6"/>
        <end position="27"/>
    </location>
</feature>
<organism evidence="3 4">
    <name type="scientific">Sporothrix eucalyptigena</name>
    <dbReference type="NCBI Taxonomy" id="1812306"/>
    <lineage>
        <taxon>Eukaryota</taxon>
        <taxon>Fungi</taxon>
        <taxon>Dikarya</taxon>
        <taxon>Ascomycota</taxon>
        <taxon>Pezizomycotina</taxon>
        <taxon>Sordariomycetes</taxon>
        <taxon>Sordariomycetidae</taxon>
        <taxon>Ophiostomatales</taxon>
        <taxon>Ophiostomataceae</taxon>
        <taxon>Sporothrix</taxon>
    </lineage>
</organism>
<gene>
    <name evidence="3" type="ORF">SEUCBS140593_005342</name>
</gene>
<feature type="region of interest" description="Disordered" evidence="1">
    <location>
        <begin position="56"/>
        <end position="104"/>
    </location>
</feature>
<feature type="compositionally biased region" description="Acidic residues" evidence="1">
    <location>
        <begin position="366"/>
        <end position="376"/>
    </location>
</feature>
<sequence length="539" mass="57597">MPPINPVVVSAGVIAISVAVVAVIAAYESPEIRRIADDLRRRIAVAADDIFGDDERRRRQNAERESEAGEQPVFNRPEDAEGFMISRGNRSGNDPGVVADEASRRRQREELMYWNAVKQAKAEADAAHAQRVANNPNTNKWQPRETLEALQKATRDAAAAAGIHLPSLGGPHATQQPRPKTSFDQFMRPDHNADRGTFVVNTGASTGDPLNGGIVRRRKPEGVRGLHAAAAYANPFGDEYGIELDDQNEAADNNTSRNVDVDAQTHEAFNSRTAYTIVPDRDETLSDIYNATEPDTNTQNNNLMDAVFDPLPSIPETAPAATSEVFFDVNDYTNETKAKDSSPDTMAATDVDSQLSLRLFRKPDGEPEGNEEEEDVRDILPSGQFDASRQDINTEAYNSIQAWAQTASMTTVATANSSNAGSGPGFYSPLPVTPSVGRSEPSVISSNAGDATPTGTGSVWGDDHSVISHADAVSTTGSAALLQQAPAAPTTPIASAAGSDYGVLSEDDEEDACVLTPTSWSEVGSVVSESDSGMQAVRQ</sequence>
<feature type="region of interest" description="Disordered" evidence="1">
    <location>
        <begin position="361"/>
        <end position="383"/>
    </location>
</feature>
<keyword evidence="4" id="KW-1185">Reference proteome</keyword>
<keyword evidence="2" id="KW-0812">Transmembrane</keyword>
<evidence type="ECO:0000256" key="1">
    <source>
        <dbReference type="SAM" id="MobiDB-lite"/>
    </source>
</evidence>
<protein>
    <submittedName>
        <fullName evidence="3">Uncharacterized protein</fullName>
    </submittedName>
</protein>
<reference evidence="3 4" key="1">
    <citation type="submission" date="2024-01" db="EMBL/GenBank/DDBJ databases">
        <authorList>
            <person name="Allen C."/>
            <person name="Tagirdzhanova G."/>
        </authorList>
    </citation>
    <scope>NUCLEOTIDE SEQUENCE [LARGE SCALE GENOMIC DNA]</scope>
</reference>
<evidence type="ECO:0000256" key="2">
    <source>
        <dbReference type="SAM" id="Phobius"/>
    </source>
</evidence>
<keyword evidence="2" id="KW-0472">Membrane</keyword>